<keyword evidence="3" id="KW-0378">Hydrolase</keyword>
<dbReference type="RefSeq" id="WP_163731139.1">
    <property type="nucleotide sequence ID" value="NZ_JAAGOA010000001.1"/>
</dbReference>
<dbReference type="AlphaFoldDB" id="A0A6L9S0Z9"/>
<reference evidence="3 4" key="1">
    <citation type="submission" date="2020-02" db="EMBL/GenBank/DDBJ databases">
        <authorList>
            <person name="Li X.-J."/>
            <person name="Han X.-M."/>
        </authorList>
    </citation>
    <scope>NUCLEOTIDE SEQUENCE [LARGE SCALE GENOMIC DNA]</scope>
    <source>
        <strain evidence="3 4">CCTCC AB 2017055</strain>
    </source>
</reference>
<dbReference type="InterPro" id="IPR009045">
    <property type="entry name" value="Zn_M74/Hedgehog-like"/>
</dbReference>
<dbReference type="SUPFAM" id="SSF55166">
    <property type="entry name" value="Hedgehog/DD-peptidase"/>
    <property type="match status" value="1"/>
</dbReference>
<evidence type="ECO:0000313" key="3">
    <source>
        <dbReference type="EMBL" id="NED98648.1"/>
    </source>
</evidence>
<organism evidence="3 4">
    <name type="scientific">Phytoactinopolyspora halotolerans</name>
    <dbReference type="NCBI Taxonomy" id="1981512"/>
    <lineage>
        <taxon>Bacteria</taxon>
        <taxon>Bacillati</taxon>
        <taxon>Actinomycetota</taxon>
        <taxon>Actinomycetes</taxon>
        <taxon>Jiangellales</taxon>
        <taxon>Jiangellaceae</taxon>
        <taxon>Phytoactinopolyspora</taxon>
    </lineage>
</organism>
<dbReference type="GO" id="GO:0004180">
    <property type="term" value="F:carboxypeptidase activity"/>
    <property type="evidence" value="ECO:0007669"/>
    <property type="project" value="UniProtKB-KW"/>
</dbReference>
<dbReference type="Pfam" id="PF01471">
    <property type="entry name" value="PG_binding_1"/>
    <property type="match status" value="1"/>
</dbReference>
<accession>A0A6L9S0Z9</accession>
<dbReference type="InterPro" id="IPR006311">
    <property type="entry name" value="TAT_signal"/>
</dbReference>
<keyword evidence="3" id="KW-0645">Protease</keyword>
<keyword evidence="3" id="KW-0121">Carboxypeptidase</keyword>
<evidence type="ECO:0000259" key="1">
    <source>
        <dbReference type="Pfam" id="PF01471"/>
    </source>
</evidence>
<comment type="caution">
    <text evidence="3">The sequence shown here is derived from an EMBL/GenBank/DDBJ whole genome shotgun (WGS) entry which is preliminary data.</text>
</comment>
<dbReference type="PROSITE" id="PS51318">
    <property type="entry name" value="TAT"/>
    <property type="match status" value="1"/>
</dbReference>
<feature type="domain" description="Peptidase M15A C-terminal" evidence="2">
    <location>
        <begin position="148"/>
        <end position="235"/>
    </location>
</feature>
<feature type="domain" description="Peptidoglycan binding-like" evidence="1">
    <location>
        <begin position="52"/>
        <end position="113"/>
    </location>
</feature>
<dbReference type="InterPro" id="IPR036365">
    <property type="entry name" value="PGBD-like_sf"/>
</dbReference>
<gene>
    <name evidence="3" type="ORF">G1H10_00515</name>
</gene>
<dbReference type="InterPro" id="IPR002477">
    <property type="entry name" value="Peptidoglycan-bd-like"/>
</dbReference>
<protein>
    <submittedName>
        <fullName evidence="3">Muramoyltetrapeptide carboxypeptidase</fullName>
    </submittedName>
</protein>
<dbReference type="Gene3D" id="1.10.101.10">
    <property type="entry name" value="PGBD-like superfamily/PGBD"/>
    <property type="match status" value="1"/>
</dbReference>
<dbReference type="InterPro" id="IPR036366">
    <property type="entry name" value="PGBDSf"/>
</dbReference>
<dbReference type="Proteomes" id="UP000475214">
    <property type="component" value="Unassembled WGS sequence"/>
</dbReference>
<dbReference type="Pfam" id="PF08291">
    <property type="entry name" value="Peptidase_M15_3"/>
    <property type="match status" value="1"/>
</dbReference>
<dbReference type="Gene3D" id="3.30.1380.10">
    <property type="match status" value="1"/>
</dbReference>
<keyword evidence="4" id="KW-1185">Reference proteome</keyword>
<evidence type="ECO:0000259" key="2">
    <source>
        <dbReference type="Pfam" id="PF08291"/>
    </source>
</evidence>
<evidence type="ECO:0000313" key="4">
    <source>
        <dbReference type="Proteomes" id="UP000475214"/>
    </source>
</evidence>
<dbReference type="InterPro" id="IPR013230">
    <property type="entry name" value="Peptidase_M15A_C"/>
</dbReference>
<dbReference type="SUPFAM" id="SSF47090">
    <property type="entry name" value="PGBD-like"/>
    <property type="match status" value="1"/>
</dbReference>
<name>A0A6L9S0Z9_9ACTN</name>
<dbReference type="EMBL" id="JAAGOA010000001">
    <property type="protein sequence ID" value="NED98648.1"/>
    <property type="molecule type" value="Genomic_DNA"/>
</dbReference>
<proteinExistence type="predicted"/>
<sequence>MTRQPDSDHSISRRRAISQAAVAVGAVTAGSLLYTPAAHAYNWTRTLRNGDSGADVRELQIRVAGWAASSASQTYIAIDGQFGPATEGAVRRFQSAYGLTVNGVVGSETQAQLNWLESSDGSTRHFAFSEFHSKDGSGFSGGKVGSSTVKENVRRLMYKLEAVRRKGGNNACIINSGFRSVSHNANVGGASNSQHMYGIAADIRISNRSVSQVISYSKTSGFSGIIRYSTHTHVDSRVEYAYGAQSWYWST</sequence>